<protein>
    <submittedName>
        <fullName evidence="2">Metal-dependent hydrolase</fullName>
    </submittedName>
</protein>
<dbReference type="PANTHER" id="PTHR12121:SF36">
    <property type="entry name" value="ENDONUCLEASE_EXONUCLEASE_PHOSPHATASE DOMAIN-CONTAINING PROTEIN"/>
    <property type="match status" value="1"/>
</dbReference>
<accession>A0ABQ1NPU7</accession>
<name>A0ABQ1NPU7_9MICC</name>
<evidence type="ECO:0000313" key="2">
    <source>
        <dbReference type="EMBL" id="GGC82347.1"/>
    </source>
</evidence>
<evidence type="ECO:0000259" key="1">
    <source>
        <dbReference type="Pfam" id="PF03372"/>
    </source>
</evidence>
<dbReference type="GO" id="GO:0016787">
    <property type="term" value="F:hydrolase activity"/>
    <property type="evidence" value="ECO:0007669"/>
    <property type="project" value="UniProtKB-KW"/>
</dbReference>
<dbReference type="CDD" id="cd09083">
    <property type="entry name" value="EEP-1"/>
    <property type="match status" value="1"/>
</dbReference>
<dbReference type="InterPro" id="IPR050410">
    <property type="entry name" value="CCR4/nocturin_mRNA_transcr"/>
</dbReference>
<organism evidence="2 3">
    <name type="scientific">Tersicoccus solisilvae</name>
    <dbReference type="NCBI Taxonomy" id="1882339"/>
    <lineage>
        <taxon>Bacteria</taxon>
        <taxon>Bacillati</taxon>
        <taxon>Actinomycetota</taxon>
        <taxon>Actinomycetes</taxon>
        <taxon>Micrococcales</taxon>
        <taxon>Micrococcaceae</taxon>
        <taxon>Tersicoccus</taxon>
    </lineage>
</organism>
<sequence length="280" mass="30796">MDDALIGPLGPPDLHVMTFNIRRRLSMTPRPADRWERRRRAVRVLLAAERPTLLGVQEAMADQADAVMGALGDAYGRVGHGRRADGRGEGCPLYYDADRIDLIAWEQTALSDTPQVPGSTSWGNMTPRVMVLAQLRDRATGVRFLAVNTHFDHLSPRSRIRSAEAVRKVVAEHGLPAVVTGDLNAGQRSSALRALLADGALDDAWRAAHVRVSPPWGTFANYRPPRAGRRRIDWIVTTSDVDVVRAGMNARRPDGVWPSDHLAVQAVVRLPQPEILDPSP</sequence>
<dbReference type="InterPro" id="IPR036691">
    <property type="entry name" value="Endo/exonu/phosph_ase_sf"/>
</dbReference>
<comment type="caution">
    <text evidence="2">The sequence shown here is derived from an EMBL/GenBank/DDBJ whole genome shotgun (WGS) entry which is preliminary data.</text>
</comment>
<dbReference type="EMBL" id="BMJI01000002">
    <property type="protein sequence ID" value="GGC82347.1"/>
    <property type="molecule type" value="Genomic_DNA"/>
</dbReference>
<keyword evidence="2" id="KW-0378">Hydrolase</keyword>
<dbReference type="SUPFAM" id="SSF56219">
    <property type="entry name" value="DNase I-like"/>
    <property type="match status" value="1"/>
</dbReference>
<gene>
    <name evidence="2" type="ORF">GCM10011512_06350</name>
</gene>
<dbReference type="RefSeq" id="WP_188666216.1">
    <property type="nucleotide sequence ID" value="NZ_BMJI01000002.1"/>
</dbReference>
<proteinExistence type="predicted"/>
<dbReference type="PANTHER" id="PTHR12121">
    <property type="entry name" value="CARBON CATABOLITE REPRESSOR PROTEIN 4"/>
    <property type="match status" value="1"/>
</dbReference>
<dbReference type="Gene3D" id="3.60.10.10">
    <property type="entry name" value="Endonuclease/exonuclease/phosphatase"/>
    <property type="match status" value="1"/>
</dbReference>
<dbReference type="Pfam" id="PF03372">
    <property type="entry name" value="Exo_endo_phos"/>
    <property type="match status" value="1"/>
</dbReference>
<feature type="domain" description="Endonuclease/exonuclease/phosphatase" evidence="1">
    <location>
        <begin position="17"/>
        <end position="261"/>
    </location>
</feature>
<dbReference type="InterPro" id="IPR005135">
    <property type="entry name" value="Endo/exonuclease/phosphatase"/>
</dbReference>
<keyword evidence="3" id="KW-1185">Reference proteome</keyword>
<evidence type="ECO:0000313" key="3">
    <source>
        <dbReference type="Proteomes" id="UP000597761"/>
    </source>
</evidence>
<dbReference type="Proteomes" id="UP000597761">
    <property type="component" value="Unassembled WGS sequence"/>
</dbReference>
<reference evidence="3" key="1">
    <citation type="journal article" date="2019" name="Int. J. Syst. Evol. Microbiol.">
        <title>The Global Catalogue of Microorganisms (GCM) 10K type strain sequencing project: providing services to taxonomists for standard genome sequencing and annotation.</title>
        <authorList>
            <consortium name="The Broad Institute Genomics Platform"/>
            <consortium name="The Broad Institute Genome Sequencing Center for Infectious Disease"/>
            <person name="Wu L."/>
            <person name="Ma J."/>
        </authorList>
    </citation>
    <scope>NUCLEOTIDE SEQUENCE [LARGE SCALE GENOMIC DNA]</scope>
    <source>
        <strain evidence="3">CGMCC 1.15480</strain>
    </source>
</reference>